<dbReference type="GO" id="GO:0005524">
    <property type="term" value="F:ATP binding"/>
    <property type="evidence" value="ECO:0007669"/>
    <property type="project" value="UniProtKB-KW"/>
</dbReference>
<dbReference type="CDD" id="cd03293">
    <property type="entry name" value="ABC_NrtD_SsuB_transporters"/>
    <property type="match status" value="1"/>
</dbReference>
<dbReference type="Pfam" id="PF00005">
    <property type="entry name" value="ABC_tran"/>
    <property type="match status" value="1"/>
</dbReference>
<evidence type="ECO:0000313" key="5">
    <source>
        <dbReference type="EMBL" id="SES65031.1"/>
    </source>
</evidence>
<dbReference type="InterPro" id="IPR017871">
    <property type="entry name" value="ABC_transporter-like_CS"/>
</dbReference>
<dbReference type="EMBL" id="FOIF01000002">
    <property type="protein sequence ID" value="SES65031.1"/>
    <property type="molecule type" value="Genomic_DNA"/>
</dbReference>
<evidence type="ECO:0000256" key="2">
    <source>
        <dbReference type="ARBA" id="ARBA00022741"/>
    </source>
</evidence>
<evidence type="ECO:0000256" key="3">
    <source>
        <dbReference type="ARBA" id="ARBA00022840"/>
    </source>
</evidence>
<dbReference type="OrthoDB" id="9801958at2"/>
<keyword evidence="1" id="KW-0813">Transport</keyword>
<name>A0A1H9Y886_9FIRM</name>
<dbReference type="Proteomes" id="UP000243819">
    <property type="component" value="Unassembled WGS sequence"/>
</dbReference>
<dbReference type="PANTHER" id="PTHR42788:SF13">
    <property type="entry name" value="ALIPHATIC SULFONATES IMPORT ATP-BINDING PROTEIN SSUB"/>
    <property type="match status" value="1"/>
</dbReference>
<dbReference type="InterPro" id="IPR003593">
    <property type="entry name" value="AAA+_ATPase"/>
</dbReference>
<sequence>MNKEKPLIQLRDLSVTFMTKSGGTDAIKNINLEIKEGEFISIVGPSGCGKSTLLSVIAGLILPTTGTFIKNFQTAGYMFQQDFLLPWRTIKANALLGLEVKNIKTKEKVELALELLEGLGLKDFLNYYPNQLSGGMRQRVALARTLVLEPDVLLLDEPFSALDYQTRLNTQQEISLTLRKRNKTVILVTHDISEAISMSDRVVILSKRPGTILKDIVLQLESDDKDPFSRRKAPSFGKYFNLIWEVLNHEITTN</sequence>
<reference evidence="6" key="1">
    <citation type="submission" date="2016-10" db="EMBL/GenBank/DDBJ databases">
        <authorList>
            <person name="Varghese N."/>
            <person name="Submissions S."/>
        </authorList>
    </citation>
    <scope>NUCLEOTIDE SEQUENCE [LARGE SCALE GENOMIC DNA]</scope>
    <source>
        <strain evidence="6">DSM 13577</strain>
    </source>
</reference>
<evidence type="ECO:0000313" key="6">
    <source>
        <dbReference type="Proteomes" id="UP000243819"/>
    </source>
</evidence>
<organism evidence="5 6">
    <name type="scientific">Anaerobranca gottschalkii DSM 13577</name>
    <dbReference type="NCBI Taxonomy" id="1120990"/>
    <lineage>
        <taxon>Bacteria</taxon>
        <taxon>Bacillati</taxon>
        <taxon>Bacillota</taxon>
        <taxon>Clostridia</taxon>
        <taxon>Eubacteriales</taxon>
        <taxon>Proteinivoracaceae</taxon>
        <taxon>Anaerobranca</taxon>
    </lineage>
</organism>
<dbReference type="GO" id="GO:0016887">
    <property type="term" value="F:ATP hydrolysis activity"/>
    <property type="evidence" value="ECO:0007669"/>
    <property type="project" value="InterPro"/>
</dbReference>
<dbReference type="InterPro" id="IPR027417">
    <property type="entry name" value="P-loop_NTPase"/>
</dbReference>
<dbReference type="Gene3D" id="3.40.50.300">
    <property type="entry name" value="P-loop containing nucleotide triphosphate hydrolases"/>
    <property type="match status" value="1"/>
</dbReference>
<keyword evidence="3 5" id="KW-0067">ATP-binding</keyword>
<keyword evidence="6" id="KW-1185">Reference proteome</keyword>
<dbReference type="RefSeq" id="WP_091348006.1">
    <property type="nucleotide sequence ID" value="NZ_FOIF01000002.1"/>
</dbReference>
<evidence type="ECO:0000256" key="1">
    <source>
        <dbReference type="ARBA" id="ARBA00022448"/>
    </source>
</evidence>
<dbReference type="InterPro" id="IPR050166">
    <property type="entry name" value="ABC_transporter_ATP-bind"/>
</dbReference>
<dbReference type="SUPFAM" id="SSF52540">
    <property type="entry name" value="P-loop containing nucleoside triphosphate hydrolases"/>
    <property type="match status" value="1"/>
</dbReference>
<dbReference type="PROSITE" id="PS50893">
    <property type="entry name" value="ABC_TRANSPORTER_2"/>
    <property type="match status" value="1"/>
</dbReference>
<keyword evidence="2" id="KW-0547">Nucleotide-binding</keyword>
<dbReference type="SMART" id="SM00382">
    <property type="entry name" value="AAA"/>
    <property type="match status" value="1"/>
</dbReference>
<dbReference type="STRING" id="1120990.SAMN03080614_10025"/>
<dbReference type="PANTHER" id="PTHR42788">
    <property type="entry name" value="TAURINE IMPORT ATP-BINDING PROTEIN-RELATED"/>
    <property type="match status" value="1"/>
</dbReference>
<evidence type="ECO:0000259" key="4">
    <source>
        <dbReference type="PROSITE" id="PS50893"/>
    </source>
</evidence>
<gene>
    <name evidence="5" type="ORF">SAMN03080614_10025</name>
</gene>
<dbReference type="InterPro" id="IPR003439">
    <property type="entry name" value="ABC_transporter-like_ATP-bd"/>
</dbReference>
<proteinExistence type="predicted"/>
<dbReference type="AlphaFoldDB" id="A0A1H9Y886"/>
<accession>A0A1H9Y886</accession>
<feature type="domain" description="ABC transporter" evidence="4">
    <location>
        <begin position="8"/>
        <end position="232"/>
    </location>
</feature>
<protein>
    <submittedName>
        <fullName evidence="5">NitT/TauT family transport system ATP-binding protein</fullName>
    </submittedName>
</protein>
<dbReference type="PROSITE" id="PS00211">
    <property type="entry name" value="ABC_TRANSPORTER_1"/>
    <property type="match status" value="1"/>
</dbReference>